<protein>
    <submittedName>
        <fullName evidence="4">Uncharacterized protein</fullName>
    </submittedName>
</protein>
<feature type="coiled-coil region" evidence="1">
    <location>
        <begin position="241"/>
        <end position="268"/>
    </location>
</feature>
<keyword evidence="5" id="KW-1185">Reference proteome</keyword>
<dbReference type="PANTHER" id="PTHR35490:SF2">
    <property type="entry name" value="BACTERIOPHAGE N4 ADSORPTION B PROTEIN"/>
    <property type="match status" value="1"/>
</dbReference>
<feature type="compositionally biased region" description="Polar residues" evidence="2">
    <location>
        <begin position="56"/>
        <end position="65"/>
    </location>
</feature>
<dbReference type="EMBL" id="OZ019894">
    <property type="protein sequence ID" value="CAK9216993.1"/>
    <property type="molecule type" value="Genomic_DNA"/>
</dbReference>
<accession>A0ABP0UB99</accession>
<proteinExistence type="predicted"/>
<evidence type="ECO:0000256" key="3">
    <source>
        <dbReference type="SAM" id="Phobius"/>
    </source>
</evidence>
<evidence type="ECO:0000313" key="4">
    <source>
        <dbReference type="EMBL" id="CAK9216993.1"/>
    </source>
</evidence>
<feature type="region of interest" description="Disordered" evidence="2">
    <location>
        <begin position="14"/>
        <end position="76"/>
    </location>
</feature>
<gene>
    <name evidence="4" type="ORF">CSSPTR1EN2_LOCUS13748</name>
</gene>
<feature type="compositionally biased region" description="Low complexity" evidence="2">
    <location>
        <begin position="18"/>
        <end position="44"/>
    </location>
</feature>
<name>A0ABP0UB99_9BRYO</name>
<keyword evidence="1" id="KW-0175">Coiled coil</keyword>
<keyword evidence="3" id="KW-0812">Transmembrane</keyword>
<reference evidence="4" key="1">
    <citation type="submission" date="2024-02" db="EMBL/GenBank/DDBJ databases">
        <authorList>
            <consortium name="ELIXIR-Norway"/>
            <consortium name="Elixir Norway"/>
        </authorList>
    </citation>
    <scope>NUCLEOTIDE SEQUENCE</scope>
</reference>
<evidence type="ECO:0000256" key="2">
    <source>
        <dbReference type="SAM" id="MobiDB-lite"/>
    </source>
</evidence>
<dbReference type="PANTHER" id="PTHR35490">
    <property type="entry name" value="BACTERIOPHAGE N4 ADSORPTION B PROTEIN"/>
    <property type="match status" value="1"/>
</dbReference>
<sequence length="433" mass="47216">MSFISVPALDRLLEPSEHSSSWSSQPSSAGGMDSRGSSSAAAAAAKERERAAFSFPSHTTPSLDSRTPAAASPSYSFSPYVLNFKRRDGKSLVQDPPPNSSDSSRERSADAAAAAVAPPPAASTPAAAVAAEAPNSEWLRMLSNGGMRLVNRNMVQPSCENRESCAGHRGEEWGWPSSSSKKMEDFSSRSSMTDEFFDAGDAALSEGYYSSGEESLQLERRTEWLNSTMRGHAEANVAQQLDQEIRRRIAAEDAMALLQQQNRELASQIAMLDSVVVDVVDPVSNEQEDDAAQAQKLAVAHVVASSIARGAARAEAKDELENVVADKNRELARLRDKLQYYELVNHEMSHHNQEAIESARRQRQMQKQRQHVLMVCIGAAACLGVSAALIYKWFPWTGLQWQAAPVLLEDHLHPEFEANLSSQPGSADHIILN</sequence>
<feature type="coiled-coil region" evidence="1">
    <location>
        <begin position="313"/>
        <end position="344"/>
    </location>
</feature>
<keyword evidence="3" id="KW-0472">Membrane</keyword>
<feature type="region of interest" description="Disordered" evidence="2">
    <location>
        <begin position="88"/>
        <end position="121"/>
    </location>
</feature>
<evidence type="ECO:0000256" key="1">
    <source>
        <dbReference type="SAM" id="Coils"/>
    </source>
</evidence>
<keyword evidence="3" id="KW-1133">Transmembrane helix</keyword>
<organism evidence="4 5">
    <name type="scientific">Sphagnum troendelagicum</name>
    <dbReference type="NCBI Taxonomy" id="128251"/>
    <lineage>
        <taxon>Eukaryota</taxon>
        <taxon>Viridiplantae</taxon>
        <taxon>Streptophyta</taxon>
        <taxon>Embryophyta</taxon>
        <taxon>Bryophyta</taxon>
        <taxon>Sphagnophytina</taxon>
        <taxon>Sphagnopsida</taxon>
        <taxon>Sphagnales</taxon>
        <taxon>Sphagnaceae</taxon>
        <taxon>Sphagnum</taxon>
    </lineage>
</organism>
<dbReference type="Proteomes" id="UP001497512">
    <property type="component" value="Chromosome 2"/>
</dbReference>
<feature type="transmembrane region" description="Helical" evidence="3">
    <location>
        <begin position="371"/>
        <end position="391"/>
    </location>
</feature>
<evidence type="ECO:0000313" key="5">
    <source>
        <dbReference type="Proteomes" id="UP001497512"/>
    </source>
</evidence>